<sequence>MMFFRQAVDLILPYLQHPDYEEFESKTPRLQELTNQIREAMKNVNPDHPLGQGCILVDEKMEMMFREFADICKQGLGQVE</sequence>
<dbReference type="STRING" id="1797994.A2227_01540"/>
<reference evidence="1 2" key="1">
    <citation type="journal article" date="2016" name="Nat. Commun.">
        <title>Thousands of microbial genomes shed light on interconnected biogeochemical processes in an aquifer system.</title>
        <authorList>
            <person name="Anantharaman K."/>
            <person name="Brown C.T."/>
            <person name="Hug L.A."/>
            <person name="Sharon I."/>
            <person name="Castelle C.J."/>
            <person name="Probst A.J."/>
            <person name="Thomas B.C."/>
            <person name="Singh A."/>
            <person name="Wilkins M.J."/>
            <person name="Karaoz U."/>
            <person name="Brodie E.L."/>
            <person name="Williams K.H."/>
            <person name="Hubbard S.S."/>
            <person name="Banfield J.F."/>
        </authorList>
    </citation>
    <scope>NUCLEOTIDE SEQUENCE [LARGE SCALE GENOMIC DNA]</scope>
</reference>
<organism evidence="1 2">
    <name type="scientific">Candidatus Falkowbacteria bacterium RIFOXYA2_FULL_47_19</name>
    <dbReference type="NCBI Taxonomy" id="1797994"/>
    <lineage>
        <taxon>Bacteria</taxon>
        <taxon>Candidatus Falkowiibacteriota</taxon>
    </lineage>
</organism>
<name>A0A1F5SM42_9BACT</name>
<gene>
    <name evidence="1" type="ORF">A2227_01540</name>
</gene>
<comment type="caution">
    <text evidence="1">The sequence shown here is derived from an EMBL/GenBank/DDBJ whole genome shotgun (WGS) entry which is preliminary data.</text>
</comment>
<accession>A0A1F5SM42</accession>
<evidence type="ECO:0000313" key="2">
    <source>
        <dbReference type="Proteomes" id="UP000178367"/>
    </source>
</evidence>
<dbReference type="AlphaFoldDB" id="A0A1F5SM42"/>
<evidence type="ECO:0000313" key="1">
    <source>
        <dbReference type="EMBL" id="OGF27513.1"/>
    </source>
</evidence>
<dbReference type="Proteomes" id="UP000178367">
    <property type="component" value="Unassembled WGS sequence"/>
</dbReference>
<dbReference type="EMBL" id="MFGB01000007">
    <property type="protein sequence ID" value="OGF27513.1"/>
    <property type="molecule type" value="Genomic_DNA"/>
</dbReference>
<protein>
    <submittedName>
        <fullName evidence="1">Uncharacterized protein</fullName>
    </submittedName>
</protein>
<proteinExistence type="predicted"/>